<gene>
    <name evidence="1" type="ORF">HMPREF1127_1747</name>
</gene>
<evidence type="ECO:0000313" key="2">
    <source>
        <dbReference type="Proteomes" id="UP000003120"/>
    </source>
</evidence>
<proteinExistence type="predicted"/>
<sequence length="155" mass="17884">MIDVRILELSIKALIEPLIEGQLYDVYQGEKREIQIHTGMLPPDPEETIIPAITIRTIKGKNSLMDKILTVIVSIGIFDKSAENGYIKISELTQKIFDTLLKVGILENRFEILPEAEWSHPETQPYPYYLGFIKLNVVYEKDYREDDKDWLDGGE</sequence>
<dbReference type="Proteomes" id="UP000003120">
    <property type="component" value="Unassembled WGS sequence"/>
</dbReference>
<organism evidence="1 2">
    <name type="scientific">Fusobacterium necrophorum subsp. funduliforme Fnf 1007</name>
    <dbReference type="NCBI Taxonomy" id="1161424"/>
    <lineage>
        <taxon>Bacteria</taxon>
        <taxon>Fusobacteriati</taxon>
        <taxon>Fusobacteriota</taxon>
        <taxon>Fusobacteriia</taxon>
        <taxon>Fusobacteriales</taxon>
        <taxon>Fusobacteriaceae</taxon>
        <taxon>Fusobacterium</taxon>
    </lineage>
</organism>
<protein>
    <recommendedName>
        <fullName evidence="3">Tail protein</fullName>
    </recommendedName>
</protein>
<dbReference type="EMBL" id="ALKK01000001">
    <property type="protein sequence ID" value="EJU19033.1"/>
    <property type="molecule type" value="Genomic_DNA"/>
</dbReference>
<evidence type="ECO:0000313" key="1">
    <source>
        <dbReference type="EMBL" id="EJU19033.1"/>
    </source>
</evidence>
<dbReference type="RefSeq" id="WP_005960188.1">
    <property type="nucleotide sequence ID" value="NZ_ALKK01000001.1"/>
</dbReference>
<evidence type="ECO:0008006" key="3">
    <source>
        <dbReference type="Google" id="ProtNLM"/>
    </source>
</evidence>
<name>A0AAN3VXN6_9FUSO</name>
<dbReference type="AlphaFoldDB" id="A0AAN3VXN6"/>
<accession>A0AAN3VXN6</accession>
<comment type="caution">
    <text evidence="1">The sequence shown here is derived from an EMBL/GenBank/DDBJ whole genome shotgun (WGS) entry which is preliminary data.</text>
</comment>
<reference evidence="1 2" key="1">
    <citation type="submission" date="2012-07" db="EMBL/GenBank/DDBJ databases">
        <authorList>
            <person name="Durkin A.S."/>
            <person name="McCorrison J."/>
            <person name="Torralba M."/>
            <person name="Gillis M."/>
            <person name="Methe B."/>
            <person name="Sutton G."/>
            <person name="Nelson K.E."/>
        </authorList>
    </citation>
    <scope>NUCLEOTIDE SEQUENCE [LARGE SCALE GENOMIC DNA]</scope>
    <source>
        <strain evidence="1 2">Fnf 1007</strain>
    </source>
</reference>